<evidence type="ECO:0000313" key="2">
    <source>
        <dbReference type="EMBL" id="CCD29996.1"/>
    </source>
</evidence>
<sequence>MAYWLLKSEPESFSIDDLRQKPNGIDAWDGIRSYQARNFLKTMQLGDLAFFYRSSCPVPGIVGTVKVVKTAYPDKTAWNPNEAHYDPKSTPERPIWYCVDVQWLSTFKDVIALRTLRQIPELKTMQLLQKGNRLSVTPVTAQEWKRIEALCLTFPQAQAFKKRL</sequence>
<protein>
    <recommendedName>
        <fullName evidence="1">EVE domain-containing protein</fullName>
    </recommendedName>
</protein>
<dbReference type="Proteomes" id="UP000054051">
    <property type="component" value="Unassembled WGS sequence"/>
</dbReference>
<evidence type="ECO:0000313" key="3">
    <source>
        <dbReference type="Proteomes" id="UP000054051"/>
    </source>
</evidence>
<dbReference type="AlphaFoldDB" id="G2JB44"/>
<gene>
    <name evidence="2" type="ORF">CAGGBEG34_360001</name>
</gene>
<dbReference type="InterPro" id="IPR015947">
    <property type="entry name" value="PUA-like_sf"/>
</dbReference>
<dbReference type="Pfam" id="PF01878">
    <property type="entry name" value="EVE"/>
    <property type="match status" value="1"/>
</dbReference>
<dbReference type="InterPro" id="IPR002740">
    <property type="entry name" value="EVE_domain"/>
</dbReference>
<dbReference type="PANTHER" id="PTHR14087:SF7">
    <property type="entry name" value="THYMOCYTE NUCLEAR PROTEIN 1"/>
    <property type="match status" value="1"/>
</dbReference>
<dbReference type="eggNOG" id="COG2947">
    <property type="taxonomic scope" value="Bacteria"/>
</dbReference>
<dbReference type="CDD" id="cd21133">
    <property type="entry name" value="EVE"/>
    <property type="match status" value="1"/>
</dbReference>
<dbReference type="SUPFAM" id="SSF88697">
    <property type="entry name" value="PUA domain-like"/>
    <property type="match status" value="1"/>
</dbReference>
<comment type="caution">
    <text evidence="2">The sequence shown here is derived from an EMBL/GenBank/DDBJ whole genome shotgun (WGS) entry which is preliminary data.</text>
</comment>
<dbReference type="InterPro" id="IPR052181">
    <property type="entry name" value="5hmC_binding"/>
</dbReference>
<feature type="domain" description="EVE" evidence="1">
    <location>
        <begin position="2"/>
        <end position="149"/>
    </location>
</feature>
<reference evidence="2 3" key="1">
    <citation type="submission" date="2011-08" db="EMBL/GenBank/DDBJ databases">
        <title>The genome of the obligate endobacterium of an arbuscular mycorrhizal fungus reveals an interphylum network of nutritional interactions.</title>
        <authorList>
            <person name="Ghignone S."/>
            <person name="Salvioli A."/>
            <person name="Anca I."/>
            <person name="Lumini E."/>
            <person name="Ortu G."/>
            <person name="Petiti L."/>
            <person name="Cruveiller S."/>
            <person name="Bianciotto V."/>
            <person name="Piffanelli P."/>
            <person name="Lanfranco L."/>
            <person name="Bonfante P."/>
        </authorList>
    </citation>
    <scope>NUCLEOTIDE SEQUENCE [LARGE SCALE GENOMIC DNA]</scope>
    <source>
        <strain evidence="2 3">BEG34</strain>
    </source>
</reference>
<name>G2JB44_9BURK</name>
<dbReference type="OrthoDB" id="9791347at2"/>
<dbReference type="PANTHER" id="PTHR14087">
    <property type="entry name" value="THYMOCYTE NUCLEAR PROTEIN 1"/>
    <property type="match status" value="1"/>
</dbReference>
<keyword evidence="3" id="KW-1185">Reference proteome</keyword>
<proteinExistence type="predicted"/>
<dbReference type="RefSeq" id="WP_006683084.1">
    <property type="nucleotide sequence ID" value="NZ_CAFB01000054.1"/>
</dbReference>
<organism evidence="2 3">
    <name type="scientific">Candidatus Glomeribacter gigasporarum BEG34</name>
    <dbReference type="NCBI Taxonomy" id="1070319"/>
    <lineage>
        <taxon>Bacteria</taxon>
        <taxon>Pseudomonadati</taxon>
        <taxon>Pseudomonadota</taxon>
        <taxon>Betaproteobacteria</taxon>
        <taxon>Burkholderiales</taxon>
        <taxon>Burkholderiaceae</taxon>
        <taxon>Candidatus Glomeribacter</taxon>
    </lineage>
</organism>
<accession>G2JB44</accession>
<dbReference type="Gene3D" id="3.10.590.10">
    <property type="entry name" value="ph1033 like domains"/>
    <property type="match status" value="1"/>
</dbReference>
<dbReference type="InterPro" id="IPR047197">
    <property type="entry name" value="THYN1-like_EVE"/>
</dbReference>
<evidence type="ECO:0000259" key="1">
    <source>
        <dbReference type="Pfam" id="PF01878"/>
    </source>
</evidence>
<dbReference type="EMBL" id="CAFB01000054">
    <property type="protein sequence ID" value="CCD29996.1"/>
    <property type="molecule type" value="Genomic_DNA"/>
</dbReference>